<dbReference type="NCBIfam" id="NF004824">
    <property type="entry name" value="PRK06180.1"/>
    <property type="match status" value="1"/>
</dbReference>
<dbReference type="InterPro" id="IPR020904">
    <property type="entry name" value="Sc_DH/Rdtase_CS"/>
</dbReference>
<sequence>MSKIWFITGANRGFGYEIARAALESGDTVVATARRPAQAQAALNAHSERVLALPLDVTDPASIDAAVAAATDRFGRIDVLVNNAGYGQLGYFEEQSPESIERQFATNVFGVFNVSRAVLPVMRAQRSGHVINISSLSGIIGIAGSPIYGATKFAVTGWSEGLGREVAPFGIHVTCVHPGMFRTDFLDPSSVSHGDVEIDDYASFRTQQHAYLEASNHTQLGDPARFGPAIVRLAALETPPERWASGSDALASFAQRAEELTGSAAEWENLSRSTDIPQD</sequence>
<dbReference type="PANTHER" id="PTHR43976:SF16">
    <property type="entry name" value="SHORT-CHAIN DEHYDROGENASE_REDUCTASE FAMILY PROTEIN"/>
    <property type="match status" value="1"/>
</dbReference>
<dbReference type="Gene3D" id="3.40.50.720">
    <property type="entry name" value="NAD(P)-binding Rossmann-like Domain"/>
    <property type="match status" value="1"/>
</dbReference>
<organism evidence="5 6">
    <name type="scientific">Actinacidiphila acididurans</name>
    <dbReference type="NCBI Taxonomy" id="2784346"/>
    <lineage>
        <taxon>Bacteria</taxon>
        <taxon>Bacillati</taxon>
        <taxon>Actinomycetota</taxon>
        <taxon>Actinomycetes</taxon>
        <taxon>Kitasatosporales</taxon>
        <taxon>Streptomycetaceae</taxon>
        <taxon>Actinacidiphila</taxon>
    </lineage>
</organism>
<accession>A0ABS2TI55</accession>
<dbReference type="Proteomes" id="UP000749040">
    <property type="component" value="Unassembled WGS sequence"/>
</dbReference>
<gene>
    <name evidence="5" type="ORF">ITX44_00415</name>
</gene>
<comment type="similarity">
    <text evidence="1 3">Belongs to the short-chain dehydrogenases/reductases (SDR) family.</text>
</comment>
<dbReference type="PRINTS" id="PR00081">
    <property type="entry name" value="GDHRDH"/>
</dbReference>
<comment type="caution">
    <text evidence="5">The sequence shown here is derived from an EMBL/GenBank/DDBJ whole genome shotgun (WGS) entry which is preliminary data.</text>
</comment>
<evidence type="ECO:0000259" key="4">
    <source>
        <dbReference type="SMART" id="SM00822"/>
    </source>
</evidence>
<dbReference type="SMART" id="SM00822">
    <property type="entry name" value="PKS_KR"/>
    <property type="match status" value="1"/>
</dbReference>
<protein>
    <submittedName>
        <fullName evidence="5">SDR family NAD(P)-dependent oxidoreductase</fullName>
    </submittedName>
</protein>
<dbReference type="SUPFAM" id="SSF51735">
    <property type="entry name" value="NAD(P)-binding Rossmann-fold domains"/>
    <property type="match status" value="1"/>
</dbReference>
<feature type="domain" description="Ketoreductase" evidence="4">
    <location>
        <begin position="3"/>
        <end position="184"/>
    </location>
</feature>
<proteinExistence type="inferred from homology"/>
<reference evidence="5 6" key="1">
    <citation type="submission" date="2021-01" db="EMBL/GenBank/DDBJ databases">
        <title>Streptomyces acididurans sp. nov., isolated from a peat swamp forest soil.</title>
        <authorList>
            <person name="Chantavorakit T."/>
            <person name="Duangmal K."/>
        </authorList>
    </citation>
    <scope>NUCLEOTIDE SEQUENCE [LARGE SCALE GENOMIC DNA]</scope>
    <source>
        <strain evidence="5 6">KK5PA1</strain>
    </source>
</reference>
<dbReference type="CDD" id="cd05374">
    <property type="entry name" value="17beta-HSD-like_SDR_c"/>
    <property type="match status" value="1"/>
</dbReference>
<evidence type="ECO:0000256" key="3">
    <source>
        <dbReference type="RuleBase" id="RU000363"/>
    </source>
</evidence>
<evidence type="ECO:0000256" key="1">
    <source>
        <dbReference type="ARBA" id="ARBA00006484"/>
    </source>
</evidence>
<dbReference type="InterPro" id="IPR057326">
    <property type="entry name" value="KR_dom"/>
</dbReference>
<evidence type="ECO:0000313" key="5">
    <source>
        <dbReference type="EMBL" id="MBM9503025.1"/>
    </source>
</evidence>
<dbReference type="PANTHER" id="PTHR43976">
    <property type="entry name" value="SHORT CHAIN DEHYDROGENASE"/>
    <property type="match status" value="1"/>
</dbReference>
<dbReference type="PROSITE" id="PS00061">
    <property type="entry name" value="ADH_SHORT"/>
    <property type="match status" value="1"/>
</dbReference>
<dbReference type="InterPro" id="IPR051911">
    <property type="entry name" value="SDR_oxidoreductase"/>
</dbReference>
<evidence type="ECO:0000256" key="2">
    <source>
        <dbReference type="ARBA" id="ARBA00023002"/>
    </source>
</evidence>
<dbReference type="EMBL" id="JADKYB010000001">
    <property type="protein sequence ID" value="MBM9503025.1"/>
    <property type="molecule type" value="Genomic_DNA"/>
</dbReference>
<keyword evidence="2" id="KW-0560">Oxidoreductase</keyword>
<keyword evidence="6" id="KW-1185">Reference proteome</keyword>
<evidence type="ECO:0000313" key="6">
    <source>
        <dbReference type="Proteomes" id="UP000749040"/>
    </source>
</evidence>
<dbReference type="Pfam" id="PF00106">
    <property type="entry name" value="adh_short"/>
    <property type="match status" value="1"/>
</dbReference>
<dbReference type="InterPro" id="IPR036291">
    <property type="entry name" value="NAD(P)-bd_dom_sf"/>
</dbReference>
<name>A0ABS2TI55_9ACTN</name>
<dbReference type="RefSeq" id="WP_205354916.1">
    <property type="nucleotide sequence ID" value="NZ_JADKYB010000001.1"/>
</dbReference>
<dbReference type="InterPro" id="IPR002347">
    <property type="entry name" value="SDR_fam"/>
</dbReference>
<dbReference type="PRINTS" id="PR00080">
    <property type="entry name" value="SDRFAMILY"/>
</dbReference>